<feature type="transmembrane region" description="Helical" evidence="5">
    <location>
        <begin position="244"/>
        <end position="265"/>
    </location>
</feature>
<dbReference type="EMBL" id="BQNB010020891">
    <property type="protein sequence ID" value="GJU00718.1"/>
    <property type="molecule type" value="Genomic_DNA"/>
</dbReference>
<evidence type="ECO:0000256" key="3">
    <source>
        <dbReference type="ARBA" id="ARBA00022989"/>
    </source>
</evidence>
<sequence length="424" mass="48773">MDMEVLYAKYFVMGAGLRASHGDDDEMDIWRSSEDFSVASVRKIIDDKSLSDVDSKTRWIKYVPIKVNVHAWKVKTDSLPTRQIVRKITRWWDVPYVEVESYEDWYNWLVNLRISSMHKQMFEGIDDLEERLRSLILALQCLLCSQASIRWIACHLSQPIIDVRIAKVAFPLTSGMTYWLLEETDLENGRFDKDKERSLKTSSRLKVNNQALLSGLAYCLSSCSMILVNKYVLSSYDFNAGISLMLYQNFVSVLIVSSLSILGVISTEPLTWRLIKVWLPVNFIFVGMLVRVLLFVGDVIYKQCLVLKNFTNVITAVGEMYLFNKHHDNRMWASLFSMIIFSNLCRDKDNLSFNAVGYTWQFINCFLTASYSVSNPVRRFTADTKIRVCGFAVNTAAGSWIQQNRGLVAGVFFARAKIKERTQS</sequence>
<comment type="subcellular location">
    <subcellularLocation>
        <location evidence="1">Membrane</location>
        <topology evidence="1">Multi-pass membrane protein</topology>
    </subcellularLocation>
</comment>
<dbReference type="PANTHER" id="PTHR11132">
    <property type="entry name" value="SOLUTE CARRIER FAMILY 35"/>
    <property type="match status" value="1"/>
</dbReference>
<evidence type="ECO:0000256" key="5">
    <source>
        <dbReference type="SAM" id="Phobius"/>
    </source>
</evidence>
<evidence type="ECO:0000256" key="2">
    <source>
        <dbReference type="ARBA" id="ARBA00022692"/>
    </source>
</evidence>
<keyword evidence="3 5" id="KW-1133">Transmembrane helix</keyword>
<reference evidence="6" key="2">
    <citation type="submission" date="2022-01" db="EMBL/GenBank/DDBJ databases">
        <authorList>
            <person name="Yamashiro T."/>
            <person name="Shiraishi A."/>
            <person name="Satake H."/>
            <person name="Nakayama K."/>
        </authorList>
    </citation>
    <scope>NUCLEOTIDE SEQUENCE</scope>
</reference>
<dbReference type="Proteomes" id="UP001151760">
    <property type="component" value="Unassembled WGS sequence"/>
</dbReference>
<evidence type="ECO:0000256" key="1">
    <source>
        <dbReference type="ARBA" id="ARBA00004141"/>
    </source>
</evidence>
<accession>A0ABQ5IN09</accession>
<feature type="transmembrane region" description="Helical" evidence="5">
    <location>
        <begin position="277"/>
        <end position="301"/>
    </location>
</feature>
<keyword evidence="4 5" id="KW-0472">Membrane</keyword>
<evidence type="ECO:0000313" key="6">
    <source>
        <dbReference type="EMBL" id="GJU00718.1"/>
    </source>
</evidence>
<evidence type="ECO:0000313" key="7">
    <source>
        <dbReference type="Proteomes" id="UP001151760"/>
    </source>
</evidence>
<name>A0ABQ5IN09_9ASTR</name>
<evidence type="ECO:0000256" key="4">
    <source>
        <dbReference type="ARBA" id="ARBA00023136"/>
    </source>
</evidence>
<reference evidence="6" key="1">
    <citation type="journal article" date="2022" name="Int. J. Mol. Sci.">
        <title>Draft Genome of Tanacetum Coccineum: Genomic Comparison of Closely Related Tanacetum-Family Plants.</title>
        <authorList>
            <person name="Yamashiro T."/>
            <person name="Shiraishi A."/>
            <person name="Nakayama K."/>
            <person name="Satake H."/>
        </authorList>
    </citation>
    <scope>NUCLEOTIDE SEQUENCE</scope>
</reference>
<proteinExistence type="predicted"/>
<comment type="caution">
    <text evidence="6">The sequence shown here is derived from an EMBL/GenBank/DDBJ whole genome shotgun (WGS) entry which is preliminary data.</text>
</comment>
<keyword evidence="7" id="KW-1185">Reference proteome</keyword>
<evidence type="ECO:0008006" key="8">
    <source>
        <dbReference type="Google" id="ProtNLM"/>
    </source>
</evidence>
<feature type="transmembrane region" description="Helical" evidence="5">
    <location>
        <begin position="211"/>
        <end position="232"/>
    </location>
</feature>
<keyword evidence="2 5" id="KW-0812">Transmembrane</keyword>
<organism evidence="6 7">
    <name type="scientific">Tanacetum coccineum</name>
    <dbReference type="NCBI Taxonomy" id="301880"/>
    <lineage>
        <taxon>Eukaryota</taxon>
        <taxon>Viridiplantae</taxon>
        <taxon>Streptophyta</taxon>
        <taxon>Embryophyta</taxon>
        <taxon>Tracheophyta</taxon>
        <taxon>Spermatophyta</taxon>
        <taxon>Magnoliopsida</taxon>
        <taxon>eudicotyledons</taxon>
        <taxon>Gunneridae</taxon>
        <taxon>Pentapetalae</taxon>
        <taxon>asterids</taxon>
        <taxon>campanulids</taxon>
        <taxon>Asterales</taxon>
        <taxon>Asteraceae</taxon>
        <taxon>Asteroideae</taxon>
        <taxon>Anthemideae</taxon>
        <taxon>Anthemidinae</taxon>
        <taxon>Tanacetum</taxon>
    </lineage>
</organism>
<protein>
    <recommendedName>
        <fullName evidence="8">Sugar phosphate transporter domain-containing protein</fullName>
    </recommendedName>
</protein>
<gene>
    <name evidence="6" type="ORF">Tco_1111056</name>
</gene>
<dbReference type="InterPro" id="IPR050186">
    <property type="entry name" value="TPT_transporter"/>
</dbReference>